<dbReference type="PANTHER" id="PTHR24147">
    <property type="entry name" value="ANKYRIN REPEAT DOMAIN 36-RELATED"/>
    <property type="match status" value="1"/>
</dbReference>
<dbReference type="AlphaFoldDB" id="A0A091Q1J8"/>
<dbReference type="SUPFAM" id="SSF48403">
    <property type="entry name" value="Ankyrin repeat"/>
    <property type="match status" value="1"/>
</dbReference>
<dbReference type="Pfam" id="PF00023">
    <property type="entry name" value="Ank"/>
    <property type="match status" value="1"/>
</dbReference>
<dbReference type="EMBL" id="KK684120">
    <property type="protein sequence ID" value="KFQ13840.1"/>
    <property type="molecule type" value="Genomic_DNA"/>
</dbReference>
<dbReference type="SMART" id="SM00248">
    <property type="entry name" value="ANK"/>
    <property type="match status" value="4"/>
</dbReference>
<dbReference type="PRINTS" id="PR01415">
    <property type="entry name" value="ANKYRIN"/>
</dbReference>
<evidence type="ECO:0000256" key="1">
    <source>
        <dbReference type="PROSITE-ProRule" id="PRU00023"/>
    </source>
</evidence>
<dbReference type="Pfam" id="PF12796">
    <property type="entry name" value="Ank_2"/>
    <property type="match status" value="1"/>
</dbReference>
<protein>
    <submittedName>
        <fullName evidence="2">Ankyrin repeat domain-containing protein 7</fullName>
    </submittedName>
</protein>
<evidence type="ECO:0000313" key="3">
    <source>
        <dbReference type="Proteomes" id="UP000053001"/>
    </source>
</evidence>
<evidence type="ECO:0000313" key="2">
    <source>
        <dbReference type="EMBL" id="KFQ13840.1"/>
    </source>
</evidence>
<feature type="repeat" description="ANK" evidence="1">
    <location>
        <begin position="33"/>
        <end position="65"/>
    </location>
</feature>
<feature type="non-terminal residue" evidence="2">
    <location>
        <position position="1"/>
    </location>
</feature>
<dbReference type="PANTHER" id="PTHR24147:SF53">
    <property type="entry name" value="ANKYRIN REPEAT DOMAIN 26"/>
    <property type="match status" value="1"/>
</dbReference>
<dbReference type="Proteomes" id="UP000053001">
    <property type="component" value="Unassembled WGS sequence"/>
</dbReference>
<reference evidence="2 3" key="1">
    <citation type="submission" date="2014-04" db="EMBL/GenBank/DDBJ databases">
        <title>Genome evolution of avian class.</title>
        <authorList>
            <person name="Zhang G."/>
            <person name="Li C."/>
        </authorList>
    </citation>
    <scope>NUCLEOTIDE SEQUENCE [LARGE SCALE GENOMIC DNA]</scope>
    <source>
        <strain evidence="2">BGI_N330</strain>
    </source>
</reference>
<organism evidence="2 3">
    <name type="scientific">Leptosomus discolor</name>
    <name type="common">Madagascar cuckoo roller</name>
    <name type="synonym">Cuculus discolor</name>
    <dbReference type="NCBI Taxonomy" id="188344"/>
    <lineage>
        <taxon>Eukaryota</taxon>
        <taxon>Metazoa</taxon>
        <taxon>Chordata</taxon>
        <taxon>Craniata</taxon>
        <taxon>Vertebrata</taxon>
        <taxon>Euteleostomi</taxon>
        <taxon>Archelosauria</taxon>
        <taxon>Archosauria</taxon>
        <taxon>Dinosauria</taxon>
        <taxon>Saurischia</taxon>
        <taxon>Theropoda</taxon>
        <taxon>Coelurosauria</taxon>
        <taxon>Aves</taxon>
        <taxon>Neognathae</taxon>
        <taxon>Neoaves</taxon>
        <taxon>Telluraves</taxon>
        <taxon>Coraciimorphae</taxon>
        <taxon>Coraciiformes</taxon>
        <taxon>Leptosomidae</taxon>
        <taxon>Leptosomus</taxon>
    </lineage>
</organism>
<dbReference type="InterPro" id="IPR050657">
    <property type="entry name" value="Ankyrin_repeat_domain"/>
</dbReference>
<feature type="repeat" description="ANK" evidence="1">
    <location>
        <begin position="66"/>
        <end position="98"/>
    </location>
</feature>
<keyword evidence="3" id="KW-1185">Reference proteome</keyword>
<dbReference type="PROSITE" id="PS50297">
    <property type="entry name" value="ANK_REP_REGION"/>
    <property type="match status" value="3"/>
</dbReference>
<feature type="repeat" description="ANK" evidence="1">
    <location>
        <begin position="99"/>
        <end position="130"/>
    </location>
</feature>
<dbReference type="PhylomeDB" id="A0A091Q1J8"/>
<feature type="non-terminal residue" evidence="2">
    <location>
        <position position="130"/>
    </location>
</feature>
<dbReference type="PROSITE" id="PS50088">
    <property type="entry name" value="ANK_REPEAT"/>
    <property type="match status" value="4"/>
</dbReference>
<accession>A0A091Q1J8</accession>
<dbReference type="InterPro" id="IPR002110">
    <property type="entry name" value="Ankyrin_rpt"/>
</dbReference>
<gene>
    <name evidence="2" type="ORF">N330_13681</name>
</gene>
<keyword evidence="1" id="KW-0040">ANK repeat</keyword>
<sequence>SRTPLHLACGNGHTGVVRFLARKKCQLNPHDCFQKSPLVKAVERQHKDCVAILLEHGANPDLKGACGNTALHLAAIIPSKPLVELLLEHNAHIDAQNELGYTPLTVAITEQCEEIVEFLLQKGADVHARD</sequence>
<proteinExistence type="predicted"/>
<name>A0A091Q1J8_LEPDC</name>
<feature type="repeat" description="ANK" evidence="1">
    <location>
        <begin position="1"/>
        <end position="32"/>
    </location>
</feature>
<dbReference type="InterPro" id="IPR036770">
    <property type="entry name" value="Ankyrin_rpt-contain_sf"/>
</dbReference>
<dbReference type="Gene3D" id="1.25.40.20">
    <property type="entry name" value="Ankyrin repeat-containing domain"/>
    <property type="match status" value="2"/>
</dbReference>